<comment type="caution">
    <text evidence="1">The sequence shown here is derived from an EMBL/GenBank/DDBJ whole genome shotgun (WGS) entry which is preliminary data.</text>
</comment>
<proteinExistence type="predicted"/>
<dbReference type="Proteomes" id="UP000030023">
    <property type="component" value="Unassembled WGS sequence"/>
</dbReference>
<organism evidence="1 2">
    <name type="scientific">Oenococcus alcoholitolerans</name>
    <dbReference type="NCBI Taxonomy" id="931074"/>
    <lineage>
        <taxon>Bacteria</taxon>
        <taxon>Bacillati</taxon>
        <taxon>Bacillota</taxon>
        <taxon>Bacilli</taxon>
        <taxon>Lactobacillales</taxon>
        <taxon>Lactobacillaceae</taxon>
        <taxon>Oenococcus</taxon>
    </lineage>
</organism>
<reference evidence="1 2" key="1">
    <citation type="journal article" date="2014" name="Antonie Van Leeuwenhoek">
        <title>Oenococcus alcoholitolerans sp. nov., a lactic acid bacteria isolated from cachaca and ethanol fermentation processes.</title>
        <authorList>
            <person name="Badotti F."/>
            <person name="Moreira A.P."/>
            <person name="Tonon L.A."/>
            <person name="de Lucena B.T."/>
            <person name="Gomes Fde C."/>
            <person name="Kruger R."/>
            <person name="Thompson C.C."/>
            <person name="de Morais M.A.Jr."/>
            <person name="Rosa C.A."/>
            <person name="Thompson F.L."/>
        </authorList>
    </citation>
    <scope>NUCLEOTIDE SEQUENCE [LARGE SCALE GENOMIC DNA]</scope>
    <source>
        <strain evidence="1 2">UFRJ-M7.2.18</strain>
    </source>
</reference>
<protein>
    <submittedName>
        <fullName evidence="1">Uncharacterized protein</fullName>
    </submittedName>
</protein>
<evidence type="ECO:0000313" key="2">
    <source>
        <dbReference type="Proteomes" id="UP000030023"/>
    </source>
</evidence>
<keyword evidence="2" id="KW-1185">Reference proteome</keyword>
<accession>A0ABR4XQT0</accession>
<name>A0ABR4XQT0_9LACO</name>
<gene>
    <name evidence="1" type="ORF">Q757_05410</name>
</gene>
<sequence>MSQSQAPQERFLPVFTDWNHLGQWYFSESANGYNNEGEANIMGVPASNLVGIKEDLGDMVTNVVINPTTNDFLLGLAGNSDKKA</sequence>
<dbReference type="EMBL" id="AXCV01000231">
    <property type="protein sequence ID" value="KGO31730.1"/>
    <property type="molecule type" value="Genomic_DNA"/>
</dbReference>
<evidence type="ECO:0000313" key="1">
    <source>
        <dbReference type="EMBL" id="KGO31730.1"/>
    </source>
</evidence>